<name>A0A371HGE2_MUCPR</name>
<accession>A0A371HGE2</accession>
<protein>
    <submittedName>
        <fullName evidence="2">Copia protein</fullName>
    </submittedName>
</protein>
<gene>
    <name evidence="2" type="primary">GIP</name>
    <name evidence="2" type="ORF">CR513_14753</name>
</gene>
<proteinExistence type="predicted"/>
<keyword evidence="3" id="KW-1185">Reference proteome</keyword>
<dbReference type="Proteomes" id="UP000257109">
    <property type="component" value="Unassembled WGS sequence"/>
</dbReference>
<feature type="non-terminal residue" evidence="2">
    <location>
        <position position="318"/>
    </location>
</feature>
<dbReference type="InterPro" id="IPR013103">
    <property type="entry name" value="RVT_2"/>
</dbReference>
<comment type="caution">
    <text evidence="2">The sequence shown here is derived from an EMBL/GenBank/DDBJ whole genome shotgun (WGS) entry which is preliminary data.</text>
</comment>
<dbReference type="OrthoDB" id="546098at2759"/>
<dbReference type="Pfam" id="PF07727">
    <property type="entry name" value="RVT_2"/>
    <property type="match status" value="1"/>
</dbReference>
<dbReference type="STRING" id="157652.A0A371HGE2"/>
<feature type="domain" description="Reverse transcriptase Ty1/copia-type" evidence="1">
    <location>
        <begin position="258"/>
        <end position="318"/>
    </location>
</feature>
<evidence type="ECO:0000313" key="3">
    <source>
        <dbReference type="Proteomes" id="UP000257109"/>
    </source>
</evidence>
<dbReference type="Pfam" id="PF14223">
    <property type="entry name" value="Retrotran_gag_2"/>
    <property type="match status" value="1"/>
</dbReference>
<dbReference type="AlphaFoldDB" id="A0A371HGE2"/>
<evidence type="ECO:0000259" key="1">
    <source>
        <dbReference type="Pfam" id="PF07727"/>
    </source>
</evidence>
<reference evidence="2" key="1">
    <citation type="submission" date="2018-05" db="EMBL/GenBank/DDBJ databases">
        <title>Draft genome of Mucuna pruriens seed.</title>
        <authorList>
            <person name="Nnadi N.E."/>
            <person name="Vos R."/>
            <person name="Hasami M.H."/>
            <person name="Devisetty U.K."/>
            <person name="Aguiy J.C."/>
        </authorList>
    </citation>
    <scope>NUCLEOTIDE SEQUENCE [LARGE SCALE GENOMIC DNA]</scope>
    <source>
        <strain evidence="2">JCA_2017</strain>
    </source>
</reference>
<organism evidence="2 3">
    <name type="scientific">Mucuna pruriens</name>
    <name type="common">Velvet bean</name>
    <name type="synonym">Dolichos pruriens</name>
    <dbReference type="NCBI Taxonomy" id="157652"/>
    <lineage>
        <taxon>Eukaryota</taxon>
        <taxon>Viridiplantae</taxon>
        <taxon>Streptophyta</taxon>
        <taxon>Embryophyta</taxon>
        <taxon>Tracheophyta</taxon>
        <taxon>Spermatophyta</taxon>
        <taxon>Magnoliopsida</taxon>
        <taxon>eudicotyledons</taxon>
        <taxon>Gunneridae</taxon>
        <taxon>Pentapetalae</taxon>
        <taxon>rosids</taxon>
        <taxon>fabids</taxon>
        <taxon>Fabales</taxon>
        <taxon>Fabaceae</taxon>
        <taxon>Papilionoideae</taxon>
        <taxon>50 kb inversion clade</taxon>
        <taxon>NPAAA clade</taxon>
        <taxon>indigoferoid/millettioid clade</taxon>
        <taxon>Phaseoleae</taxon>
        <taxon>Mucuna</taxon>
    </lineage>
</organism>
<sequence>MDLDLALRIEKIISILDNLQERFGALFLRVKGRGNIREYIMEMSNLVTNLKSLKLELSEDLIVYLVLISLPTHFGQFKLYLTMCKRKKDCREIRLKVFILLRSLRIRGRTLWILRKDVFKSFKAEVELQLGKKIKSSNLIVVVNTMVDKMDKENNVQSLLPFFSKNVELFFFETGNVRILKEVEFKKEENIRNVVFEEESVNDIGQVLMLITIQEITQILPQTPIEQPQQPQEVSLRRSIKERRHAILDDYLESKDNIERYKARLVAKGFTQKEGINYKETFSLNYNDIVDHFDLELHQMDVKNAFLNGDIDETIYIV</sequence>
<dbReference type="EMBL" id="QJKJ01002662">
    <property type="protein sequence ID" value="RDY01871.1"/>
    <property type="molecule type" value="Genomic_DNA"/>
</dbReference>
<evidence type="ECO:0000313" key="2">
    <source>
        <dbReference type="EMBL" id="RDY01871.1"/>
    </source>
</evidence>